<sequence length="558" mass="58582">MLIAIFNATATGDELTYTWDFGDDSDTASGVTVNHQFANNGTYLVTLTVANSTGSTTSQTLTVNVDNVAPVVNAGDNQTILEGTTVNFNGSFTDPGILDTHTIEWDFGDGNTVTDVLEPSHNYILDGTYTVKLTITDSDGASTIDTLTVTVNNAAPIITEITGNTIVNQGDTATYSAIATDPGNDILTYTWNFGDGSQIQTGATVNHIFTQAGTYTATLTVTDSDGASTQQTFAVQAIPTAPKYAIRSEKQVRINNGGDLDGNPQDINDDALIYAAKGFTINGNITLPVQRDENGNPLTDSSGKLILVDNAVTVAPSYTTINANNNQYSNLVPPQVVDEQVIEIPAYADLKQQSLDSTIAPGTQTVTFNSGQNPLNNSQDWALKFPAPGAASNPRVVRVTGGGLNIPDNINISNYVITVDNGDINFNGSNHNFNNVVLIANNGNINLSGVRATNLSVFAYGSINMNSQARFAASTLLASGSTNGSINFNGATTSINSGDNLKVVSAGRITFNAASNSRGSMSSVGDFTFNNNSTLYGTIAAKGNVTFNNGANVVYTQL</sequence>
<dbReference type="InterPro" id="IPR000601">
    <property type="entry name" value="PKD_dom"/>
</dbReference>
<comment type="caution">
    <text evidence="2">The sequence shown here is derived from an EMBL/GenBank/DDBJ whole genome shotgun (WGS) entry which is preliminary data.</text>
</comment>
<dbReference type="InterPro" id="IPR013783">
    <property type="entry name" value="Ig-like_fold"/>
</dbReference>
<organism evidence="2 3">
    <name type="scientific">Plectonema cf. radiosum LEGE 06105</name>
    <dbReference type="NCBI Taxonomy" id="945769"/>
    <lineage>
        <taxon>Bacteria</taxon>
        <taxon>Bacillati</taxon>
        <taxon>Cyanobacteriota</taxon>
        <taxon>Cyanophyceae</taxon>
        <taxon>Oscillatoriophycideae</taxon>
        <taxon>Oscillatoriales</taxon>
        <taxon>Microcoleaceae</taxon>
        <taxon>Plectonema</taxon>
    </lineage>
</organism>
<dbReference type="InterPro" id="IPR035986">
    <property type="entry name" value="PKD_dom_sf"/>
</dbReference>
<dbReference type="AlphaFoldDB" id="A0A8J7F9X0"/>
<evidence type="ECO:0000259" key="1">
    <source>
        <dbReference type="PROSITE" id="PS50093"/>
    </source>
</evidence>
<feature type="domain" description="PKD" evidence="1">
    <location>
        <begin position="1"/>
        <end position="65"/>
    </location>
</feature>
<dbReference type="CDD" id="cd00146">
    <property type="entry name" value="PKD"/>
    <property type="match status" value="3"/>
</dbReference>
<dbReference type="Proteomes" id="UP000620559">
    <property type="component" value="Unassembled WGS sequence"/>
</dbReference>
<dbReference type="SUPFAM" id="SSF49299">
    <property type="entry name" value="PKD domain"/>
    <property type="match status" value="3"/>
</dbReference>
<dbReference type="PANTHER" id="PTHR36842:SF1">
    <property type="entry name" value="PROTEIN TOLB"/>
    <property type="match status" value="1"/>
</dbReference>
<name>A0A8J7F9X0_9CYAN</name>
<dbReference type="SMART" id="SM00089">
    <property type="entry name" value="PKD"/>
    <property type="match status" value="3"/>
</dbReference>
<evidence type="ECO:0000313" key="2">
    <source>
        <dbReference type="EMBL" id="MBE9212303.1"/>
    </source>
</evidence>
<dbReference type="PROSITE" id="PS50093">
    <property type="entry name" value="PKD"/>
    <property type="match status" value="3"/>
</dbReference>
<dbReference type="PANTHER" id="PTHR36842">
    <property type="entry name" value="PROTEIN TOLB HOMOLOG"/>
    <property type="match status" value="1"/>
</dbReference>
<reference evidence="2" key="1">
    <citation type="submission" date="2020-10" db="EMBL/GenBank/DDBJ databases">
        <authorList>
            <person name="Castelo-Branco R."/>
            <person name="Eusebio N."/>
            <person name="Adriana R."/>
            <person name="Vieira A."/>
            <person name="Brugerolle De Fraissinette N."/>
            <person name="Rezende De Castro R."/>
            <person name="Schneider M.P."/>
            <person name="Vasconcelos V."/>
            <person name="Leao P.N."/>
        </authorList>
    </citation>
    <scope>NUCLEOTIDE SEQUENCE</scope>
    <source>
        <strain evidence="2">LEGE 06105</strain>
    </source>
</reference>
<dbReference type="RefSeq" id="WP_193918112.1">
    <property type="nucleotide sequence ID" value="NZ_JADEWL010000013.1"/>
</dbReference>
<dbReference type="Gene3D" id="2.60.40.10">
    <property type="entry name" value="Immunoglobulins"/>
    <property type="match status" value="3"/>
</dbReference>
<dbReference type="InterPro" id="IPR022409">
    <property type="entry name" value="PKD/Chitinase_dom"/>
</dbReference>
<dbReference type="EMBL" id="JADEWL010000013">
    <property type="protein sequence ID" value="MBE9212303.1"/>
    <property type="molecule type" value="Genomic_DNA"/>
</dbReference>
<evidence type="ECO:0000313" key="3">
    <source>
        <dbReference type="Proteomes" id="UP000620559"/>
    </source>
</evidence>
<gene>
    <name evidence="2" type="ORF">IQ247_06205</name>
</gene>
<dbReference type="Pfam" id="PF18911">
    <property type="entry name" value="PKD_4"/>
    <property type="match status" value="3"/>
</dbReference>
<accession>A0A8J7F9X0</accession>
<keyword evidence="3" id="KW-1185">Reference proteome</keyword>
<protein>
    <submittedName>
        <fullName evidence="2">PKD domain-containing protein</fullName>
    </submittedName>
</protein>
<feature type="domain" description="PKD" evidence="1">
    <location>
        <begin position="183"/>
        <end position="237"/>
    </location>
</feature>
<feature type="domain" description="PKD" evidence="1">
    <location>
        <begin position="91"/>
        <end position="151"/>
    </location>
</feature>
<proteinExistence type="predicted"/>